<comment type="subcellular location">
    <subcellularLocation>
        <location evidence="1">Membrane</location>
        <topology evidence="1">Multi-pass membrane protein</topology>
    </subcellularLocation>
</comment>
<reference evidence="5" key="1">
    <citation type="submission" date="2023-10" db="EMBL/GenBank/DDBJ databases">
        <title>Genome assembly of Pristionchus species.</title>
        <authorList>
            <person name="Yoshida K."/>
            <person name="Sommer R.J."/>
        </authorList>
    </citation>
    <scope>NUCLEOTIDE SEQUENCE</scope>
    <source>
        <strain evidence="5">RS0144</strain>
    </source>
</reference>
<gene>
    <name evidence="5" type="ORF">PENTCL1PPCAC_870</name>
</gene>
<dbReference type="GO" id="GO:0016020">
    <property type="term" value="C:membrane"/>
    <property type="evidence" value="ECO:0007669"/>
    <property type="project" value="UniProtKB-SubCell"/>
</dbReference>
<evidence type="ECO:0000256" key="1">
    <source>
        <dbReference type="ARBA" id="ARBA00004141"/>
    </source>
</evidence>
<proteinExistence type="inferred from homology"/>
<evidence type="ECO:0000313" key="6">
    <source>
        <dbReference type="Proteomes" id="UP001432027"/>
    </source>
</evidence>
<keyword evidence="3" id="KW-0406">Ion transport</keyword>
<dbReference type="InterPro" id="IPR006202">
    <property type="entry name" value="Neur_chan_lig-bd"/>
</dbReference>
<dbReference type="SUPFAM" id="SSF63712">
    <property type="entry name" value="Nicotinic receptor ligand binding domain-like"/>
    <property type="match status" value="1"/>
</dbReference>
<feature type="non-terminal residue" evidence="5">
    <location>
        <position position="189"/>
    </location>
</feature>
<dbReference type="PRINTS" id="PR00252">
    <property type="entry name" value="NRIONCHANNEL"/>
</dbReference>
<evidence type="ECO:0000256" key="2">
    <source>
        <dbReference type="ARBA" id="ARBA00023136"/>
    </source>
</evidence>
<protein>
    <recommendedName>
        <fullName evidence="4">Neurotransmitter-gated ion-channel ligand-binding domain-containing protein</fullName>
    </recommendedName>
</protein>
<dbReference type="PROSITE" id="PS00236">
    <property type="entry name" value="NEUROTR_ION_CHANNEL"/>
    <property type="match status" value="1"/>
</dbReference>
<name>A0AAV5S857_9BILA</name>
<dbReference type="InterPro" id="IPR036734">
    <property type="entry name" value="Neur_chan_lig-bd_sf"/>
</dbReference>
<evidence type="ECO:0000259" key="4">
    <source>
        <dbReference type="Pfam" id="PF02931"/>
    </source>
</evidence>
<dbReference type="AlphaFoldDB" id="A0AAV5S857"/>
<comment type="similarity">
    <text evidence="3">Belongs to the ligand-gated ion channel (TC 1.A.9) family.</text>
</comment>
<feature type="domain" description="Neurotransmitter-gated ion-channel ligand-binding" evidence="4">
    <location>
        <begin position="19"/>
        <end position="181"/>
    </location>
</feature>
<evidence type="ECO:0000256" key="3">
    <source>
        <dbReference type="RuleBase" id="RU000687"/>
    </source>
</evidence>
<comment type="caution">
    <text evidence="5">The sequence shown here is derived from an EMBL/GenBank/DDBJ whole genome shotgun (WGS) entry which is preliminary data.</text>
</comment>
<keyword evidence="6" id="KW-1185">Reference proteome</keyword>
<dbReference type="Pfam" id="PF02931">
    <property type="entry name" value="Neur_chan_LBD"/>
    <property type="match status" value="1"/>
</dbReference>
<dbReference type="Proteomes" id="UP001432027">
    <property type="component" value="Unassembled WGS sequence"/>
</dbReference>
<dbReference type="InterPro" id="IPR006201">
    <property type="entry name" value="Neur_channel"/>
</dbReference>
<keyword evidence="3" id="KW-0813">Transport</keyword>
<evidence type="ECO:0000313" key="5">
    <source>
        <dbReference type="EMBL" id="GMS78695.1"/>
    </source>
</evidence>
<organism evidence="5 6">
    <name type="scientific">Pristionchus entomophagus</name>
    <dbReference type="NCBI Taxonomy" id="358040"/>
    <lineage>
        <taxon>Eukaryota</taxon>
        <taxon>Metazoa</taxon>
        <taxon>Ecdysozoa</taxon>
        <taxon>Nematoda</taxon>
        <taxon>Chromadorea</taxon>
        <taxon>Rhabditida</taxon>
        <taxon>Rhabditina</taxon>
        <taxon>Diplogasteromorpha</taxon>
        <taxon>Diplogasteroidea</taxon>
        <taxon>Neodiplogasteridae</taxon>
        <taxon>Pristionchus</taxon>
    </lineage>
</organism>
<accession>A0AAV5S857</accession>
<dbReference type="EMBL" id="BTSX01000001">
    <property type="protein sequence ID" value="GMS78695.1"/>
    <property type="molecule type" value="Genomic_DNA"/>
</dbReference>
<dbReference type="PANTHER" id="PTHR18945">
    <property type="entry name" value="NEUROTRANSMITTER GATED ION CHANNEL"/>
    <property type="match status" value="1"/>
</dbReference>
<dbReference type="GO" id="GO:0004888">
    <property type="term" value="F:transmembrane signaling receptor activity"/>
    <property type="evidence" value="ECO:0007669"/>
    <property type="project" value="InterPro"/>
</dbReference>
<dbReference type="InterPro" id="IPR018000">
    <property type="entry name" value="Neurotransmitter_ion_chnl_CS"/>
</dbReference>
<dbReference type="GO" id="GO:0005230">
    <property type="term" value="F:extracellular ligand-gated monoatomic ion channel activity"/>
    <property type="evidence" value="ECO:0007669"/>
    <property type="project" value="InterPro"/>
</dbReference>
<keyword evidence="3" id="KW-0407">Ion channel</keyword>
<dbReference type="Gene3D" id="2.70.170.10">
    <property type="entry name" value="Neurotransmitter-gated ion-channel ligand-binding domain"/>
    <property type="match status" value="1"/>
</dbReference>
<sequence length="189" mass="21626">MNDSNRKDHLTFFQNEPQLSTTFVISSSLFWIDPRLRWDPTSWDNITGVTIKPDTLWVPDVWPCSSISTTATFYQKMSAQLSFNGSIRLDVKETVSYHCKFNFSRFPMDVQACNICYGLDGHSSNNPLLLSLNDRPNMISNTEWTFGEGDSGTITEPLTFRGKSGEITTSQIGYRIIIRRNSEFWTSQI</sequence>
<keyword evidence="2" id="KW-0472">Membrane</keyword>